<feature type="binding site" evidence="9">
    <location>
        <position position="10"/>
    </location>
    <ligand>
        <name>S-adenosyl-L-methionine</name>
        <dbReference type="ChEBI" id="CHEBI:59789"/>
    </ligand>
</feature>
<dbReference type="RefSeq" id="WP_271091415.1">
    <property type="nucleotide sequence ID" value="NZ_JAPJZH010000014.1"/>
</dbReference>
<dbReference type="PANTHER" id="PTHR10259">
    <property type="entry name" value="THIOPURINE S-METHYLTRANSFERASE"/>
    <property type="match status" value="1"/>
</dbReference>
<dbReference type="PROSITE" id="PS51585">
    <property type="entry name" value="SAM_MT_TPMT"/>
    <property type="match status" value="1"/>
</dbReference>
<comment type="similarity">
    <text evidence="3 9">Belongs to the class I-like SAM-binding methyltransferase superfamily. TPMT family.</text>
</comment>
<keyword evidence="8 9" id="KW-0949">S-adenosyl-L-methionine</keyword>
<accession>A0ABT4VS93</accession>
<keyword evidence="5 9" id="KW-0963">Cytoplasm</keyword>
<name>A0ABT4VS93_9HYPH</name>
<dbReference type="InterPro" id="IPR025835">
    <property type="entry name" value="Thiopurine_S-MeTrfase"/>
</dbReference>
<protein>
    <recommendedName>
        <fullName evidence="4 9">Thiopurine S-methyltransferase</fullName>
        <ecNumber evidence="4 9">2.1.1.67</ecNumber>
    </recommendedName>
    <alternativeName>
        <fullName evidence="9">Thiopurine methyltransferase</fullName>
    </alternativeName>
</protein>
<dbReference type="PANTHER" id="PTHR10259:SF11">
    <property type="entry name" value="THIOPURINE S-METHYLTRANSFERASE"/>
    <property type="match status" value="1"/>
</dbReference>
<evidence type="ECO:0000256" key="9">
    <source>
        <dbReference type="HAMAP-Rule" id="MF_00812"/>
    </source>
</evidence>
<dbReference type="NCBIfam" id="TIGR03840">
    <property type="entry name" value="TMPT_Se_Te"/>
    <property type="match status" value="1"/>
</dbReference>
<dbReference type="HAMAP" id="MF_00812">
    <property type="entry name" value="Thiopur_methtran"/>
    <property type="match status" value="1"/>
</dbReference>
<dbReference type="PIRSF" id="PIRSF023956">
    <property type="entry name" value="Thiopurine_S-methyltransferase"/>
    <property type="match status" value="1"/>
</dbReference>
<evidence type="ECO:0000256" key="2">
    <source>
        <dbReference type="ARBA" id="ARBA00004496"/>
    </source>
</evidence>
<evidence type="ECO:0000256" key="5">
    <source>
        <dbReference type="ARBA" id="ARBA00022490"/>
    </source>
</evidence>
<comment type="subcellular location">
    <subcellularLocation>
        <location evidence="2 9">Cytoplasm</location>
    </subcellularLocation>
</comment>
<comment type="caution">
    <text evidence="10">The sequence shown here is derived from an EMBL/GenBank/DDBJ whole genome shotgun (WGS) entry which is preliminary data.</text>
</comment>
<evidence type="ECO:0000256" key="6">
    <source>
        <dbReference type="ARBA" id="ARBA00022603"/>
    </source>
</evidence>
<dbReference type="SUPFAM" id="SSF53335">
    <property type="entry name" value="S-adenosyl-L-methionine-dependent methyltransferases"/>
    <property type="match status" value="1"/>
</dbReference>
<dbReference type="GO" id="GO:0008119">
    <property type="term" value="F:thiopurine S-methyltransferase activity"/>
    <property type="evidence" value="ECO:0007669"/>
    <property type="project" value="UniProtKB-EC"/>
</dbReference>
<organism evidence="10 11">
    <name type="scientific">Hoeflea poritis</name>
    <dbReference type="NCBI Taxonomy" id="2993659"/>
    <lineage>
        <taxon>Bacteria</taxon>
        <taxon>Pseudomonadati</taxon>
        <taxon>Pseudomonadota</taxon>
        <taxon>Alphaproteobacteria</taxon>
        <taxon>Hyphomicrobiales</taxon>
        <taxon>Rhizobiaceae</taxon>
        <taxon>Hoeflea</taxon>
    </lineage>
</organism>
<evidence type="ECO:0000313" key="11">
    <source>
        <dbReference type="Proteomes" id="UP001148313"/>
    </source>
</evidence>
<dbReference type="EC" id="2.1.1.67" evidence="4 9"/>
<dbReference type="InterPro" id="IPR008854">
    <property type="entry name" value="TPMT"/>
</dbReference>
<dbReference type="InterPro" id="IPR022474">
    <property type="entry name" value="Thiopur_S-MeTfrase_Se/Te_detox"/>
</dbReference>
<feature type="binding site" evidence="9">
    <location>
        <position position="66"/>
    </location>
    <ligand>
        <name>S-adenosyl-L-methionine</name>
        <dbReference type="ChEBI" id="CHEBI:59789"/>
    </ligand>
</feature>
<evidence type="ECO:0000256" key="7">
    <source>
        <dbReference type="ARBA" id="ARBA00022679"/>
    </source>
</evidence>
<gene>
    <name evidence="10" type="primary">tmpT</name>
    <name evidence="9" type="synonym">tpm</name>
    <name evidence="10" type="ORF">OOZ53_19600</name>
</gene>
<evidence type="ECO:0000256" key="8">
    <source>
        <dbReference type="ARBA" id="ARBA00022691"/>
    </source>
</evidence>
<reference evidence="10" key="1">
    <citation type="submission" date="2022-11" db="EMBL/GenBank/DDBJ databases">
        <title>Hoeflea poritis sp. nov., isolated from scleractinian coral Porites lutea.</title>
        <authorList>
            <person name="Zhang G."/>
            <person name="Wei Q."/>
            <person name="Cai L."/>
        </authorList>
    </citation>
    <scope>NUCLEOTIDE SEQUENCE</scope>
    <source>
        <strain evidence="10">E7-10</strain>
    </source>
</reference>
<keyword evidence="7 9" id="KW-0808">Transferase</keyword>
<comment type="catalytic activity">
    <reaction evidence="1 9">
        <text>S-adenosyl-L-methionine + a thiopurine = S-adenosyl-L-homocysteine + a thiopurine S-methylether.</text>
        <dbReference type="EC" id="2.1.1.67"/>
    </reaction>
</comment>
<proteinExistence type="inferred from homology"/>
<dbReference type="InterPro" id="IPR029063">
    <property type="entry name" value="SAM-dependent_MTases_sf"/>
</dbReference>
<evidence type="ECO:0000256" key="3">
    <source>
        <dbReference type="ARBA" id="ARBA00008145"/>
    </source>
</evidence>
<dbReference type="GO" id="GO:0032259">
    <property type="term" value="P:methylation"/>
    <property type="evidence" value="ECO:0007669"/>
    <property type="project" value="UniProtKB-KW"/>
</dbReference>
<sequence>MDEEFWQIRWRENRIGFHEGRPHEQLVDHVESLGLSEGDTVFVPLCGKSLDLDWLLSRNLRVVGAEFNRQAVEEVFARQSLVPEIRDAGSLIRFSADALDIFVGDVFALTAAMLGAVDAVYDRAALVALPPETRPGYASHLSGITGQAKQLLIGLDYDQAQMNGPPFSVPEEEIRRLYESGYGAELISRRPISGPLARRCSGTEEAWLLIPKPAS</sequence>
<dbReference type="Proteomes" id="UP001148313">
    <property type="component" value="Unassembled WGS sequence"/>
</dbReference>
<feature type="binding site" evidence="9">
    <location>
        <position position="123"/>
    </location>
    <ligand>
        <name>S-adenosyl-L-methionine</name>
        <dbReference type="ChEBI" id="CHEBI:59789"/>
    </ligand>
</feature>
<dbReference type="EMBL" id="JAPJZH010000014">
    <property type="protein sequence ID" value="MDA4847576.1"/>
    <property type="molecule type" value="Genomic_DNA"/>
</dbReference>
<keyword evidence="6 9" id="KW-0489">Methyltransferase</keyword>
<keyword evidence="11" id="KW-1185">Reference proteome</keyword>
<feature type="binding site" evidence="9">
    <location>
        <position position="45"/>
    </location>
    <ligand>
        <name>S-adenosyl-L-methionine</name>
        <dbReference type="ChEBI" id="CHEBI:59789"/>
    </ligand>
</feature>
<evidence type="ECO:0000256" key="4">
    <source>
        <dbReference type="ARBA" id="ARBA00011905"/>
    </source>
</evidence>
<evidence type="ECO:0000313" key="10">
    <source>
        <dbReference type="EMBL" id="MDA4847576.1"/>
    </source>
</evidence>
<dbReference type="Pfam" id="PF05724">
    <property type="entry name" value="TPMT"/>
    <property type="match status" value="1"/>
</dbReference>
<dbReference type="Gene3D" id="3.40.50.150">
    <property type="entry name" value="Vaccinia Virus protein VP39"/>
    <property type="match status" value="1"/>
</dbReference>
<evidence type="ECO:0000256" key="1">
    <source>
        <dbReference type="ARBA" id="ARBA00000903"/>
    </source>
</evidence>